<reference evidence="1" key="1">
    <citation type="submission" date="2020-04" db="EMBL/GenBank/DDBJ databases">
        <authorList>
            <person name="Chiriac C."/>
            <person name="Salcher M."/>
            <person name="Ghai R."/>
            <person name="Kavagutti S V."/>
        </authorList>
    </citation>
    <scope>NUCLEOTIDE SEQUENCE</scope>
</reference>
<proteinExistence type="predicted"/>
<gene>
    <name evidence="1" type="ORF">UFOVP653_63</name>
</gene>
<protein>
    <submittedName>
        <fullName evidence="1">Uncharacterized protein</fullName>
    </submittedName>
</protein>
<sequence>MAKLIALVYVGNKRTAYDNIARSGVTWNGKGDVQEVTDAQAKLLLKFEDQWQLANAEDKAVVESPVSITVIDEDGDSISVDPDVFNKPLERMSKAELKAYAQDKWGKELDARKSSKALIDQIEEWERDLDVTIGVAEE</sequence>
<accession>A0A6J5N674</accession>
<organism evidence="1">
    <name type="scientific">uncultured Caudovirales phage</name>
    <dbReference type="NCBI Taxonomy" id="2100421"/>
    <lineage>
        <taxon>Viruses</taxon>
        <taxon>Duplodnaviria</taxon>
        <taxon>Heunggongvirae</taxon>
        <taxon>Uroviricota</taxon>
        <taxon>Caudoviricetes</taxon>
        <taxon>Peduoviridae</taxon>
        <taxon>Maltschvirus</taxon>
        <taxon>Maltschvirus maltsch</taxon>
    </lineage>
</organism>
<evidence type="ECO:0000313" key="1">
    <source>
        <dbReference type="EMBL" id="CAB4155040.1"/>
    </source>
</evidence>
<name>A0A6J5N674_9CAUD</name>
<dbReference type="EMBL" id="LR796613">
    <property type="protein sequence ID" value="CAB4155040.1"/>
    <property type="molecule type" value="Genomic_DNA"/>
</dbReference>